<dbReference type="KEGG" id="ddu:GF1_31720"/>
<dbReference type="InterPro" id="IPR050706">
    <property type="entry name" value="Cyclic-di-GMP_PDE-like"/>
</dbReference>
<dbReference type="PROSITE" id="PS50883">
    <property type="entry name" value="EAL"/>
    <property type="match status" value="1"/>
</dbReference>
<dbReference type="PROSITE" id="PS50887">
    <property type="entry name" value="GGDEF"/>
    <property type="match status" value="1"/>
</dbReference>
<dbReference type="InterPro" id="IPR029787">
    <property type="entry name" value="Nucleotide_cyclase"/>
</dbReference>
<dbReference type="InterPro" id="IPR035965">
    <property type="entry name" value="PAS-like_dom_sf"/>
</dbReference>
<accession>A0A915XLZ6</accession>
<dbReference type="Proteomes" id="UP001063350">
    <property type="component" value="Chromosome"/>
</dbReference>
<dbReference type="InterPro" id="IPR013655">
    <property type="entry name" value="PAS_fold_3"/>
</dbReference>
<dbReference type="PROSITE" id="PS50113">
    <property type="entry name" value="PAC"/>
    <property type="match status" value="1"/>
</dbReference>
<keyword evidence="1" id="KW-1133">Transmembrane helix</keyword>
<dbReference type="InterPro" id="IPR001633">
    <property type="entry name" value="EAL_dom"/>
</dbReference>
<dbReference type="Pfam" id="PF11845">
    <property type="entry name" value="Tll0287-like"/>
    <property type="match status" value="1"/>
</dbReference>
<organism evidence="6 7">
    <name type="scientific">Desulfolithobacter dissulfuricans</name>
    <dbReference type="NCBI Taxonomy" id="2795293"/>
    <lineage>
        <taxon>Bacteria</taxon>
        <taxon>Pseudomonadati</taxon>
        <taxon>Thermodesulfobacteriota</taxon>
        <taxon>Desulfobulbia</taxon>
        <taxon>Desulfobulbales</taxon>
        <taxon>Desulfobulbaceae</taxon>
        <taxon>Desulfolithobacter</taxon>
    </lineage>
</organism>
<keyword evidence="1" id="KW-0812">Transmembrane</keyword>
<dbReference type="PANTHER" id="PTHR33121">
    <property type="entry name" value="CYCLIC DI-GMP PHOSPHODIESTERASE PDEF"/>
    <property type="match status" value="1"/>
</dbReference>
<dbReference type="Pfam" id="PF00563">
    <property type="entry name" value="EAL"/>
    <property type="match status" value="1"/>
</dbReference>
<evidence type="ECO:0000313" key="7">
    <source>
        <dbReference type="Proteomes" id="UP001063350"/>
    </source>
</evidence>
<feature type="domain" description="EAL" evidence="4">
    <location>
        <begin position="559"/>
        <end position="801"/>
    </location>
</feature>
<dbReference type="AlphaFoldDB" id="A0A915XLZ6"/>
<sequence length="801" mass="91394">MESNHRKPVNLFLILALVVCVFLAAKIYAEYRHISMLEEEIHLDSARGLRDLLLAYQETYQKIVLDSKLPLDDQVLPFVPAIGTRHISEKFNQWTGHEISVSMVSDHPRNPANMAKGYELEAIDYFRRNPEADELYKTLPGPADAREDEGDDGVFFYAAPLRAKAMCMPCHGRKEDAPAVVGQKYTAGFNYRQGDLLGITAITIMRHKARDELVRGFFLQAAGSTLLLGLLAMGAAAILLCQIRRRDKEYTSALQEEVDRKTAELRDKVNLLEEYRKVLDESAIVSKSDLEGNITYVNDKLCETTGYSREELLGKPHSILRHPDVPKKVFADMWKTIQSGRVWRGVFPNRCKDGSTSWNSATICPIFDVNGNIVEYIGARVNVNELIEKRQQLQRLLTIDSLTGLPNRHNLIQDVSMMDRPSLLMVDIHDFSDINDFYGIEVGDKVVRELAARVGQVVEKHPDLVMYRFYGDQLAILHQGYCRPEDLEQLCYRIMEAVSGQPFSVDGHEITVQVTCGIAYRQKNPLIEADIALKQAKRKRSFVEIIEESGDIKKELAKNYSWGRKLQEALHEGRIVPYYQGIVEARTCKISKYECLVRLIERDGTVVSPYFFLDIAKKARIYPKITRAVIDHAANVFARNEFDFSINLSSEDIMDISVVEYIREKLLDTPLARRVIFEILETEGMENFEQIKEFIHEVKRFGSRIAIDDFGTGYSNYERLLNLHVDFLKIDGSIIRRICEDEVSATIAQTIVMVAREIRIQTVAEFVFDEKTARVAREMGIDYLQGFYFSEPLPAIDILSG</sequence>
<dbReference type="InterPro" id="IPR000160">
    <property type="entry name" value="GGDEF_dom"/>
</dbReference>
<dbReference type="Gene3D" id="3.30.450.20">
    <property type="entry name" value="PAS domain"/>
    <property type="match status" value="1"/>
</dbReference>
<dbReference type="InterPro" id="IPR000700">
    <property type="entry name" value="PAS-assoc_C"/>
</dbReference>
<dbReference type="NCBIfam" id="TIGR00229">
    <property type="entry name" value="sensory_box"/>
    <property type="match status" value="1"/>
</dbReference>
<dbReference type="SUPFAM" id="SSF141868">
    <property type="entry name" value="EAL domain-like"/>
    <property type="match status" value="1"/>
</dbReference>
<evidence type="ECO:0000259" key="4">
    <source>
        <dbReference type="PROSITE" id="PS50883"/>
    </source>
</evidence>
<dbReference type="SMART" id="SM00267">
    <property type="entry name" value="GGDEF"/>
    <property type="match status" value="1"/>
</dbReference>
<name>A0A915XLZ6_9BACT</name>
<evidence type="ECO:0000256" key="1">
    <source>
        <dbReference type="SAM" id="Phobius"/>
    </source>
</evidence>
<feature type="domain" description="GGDEF" evidence="5">
    <location>
        <begin position="419"/>
        <end position="559"/>
    </location>
</feature>
<feature type="domain" description="PAC" evidence="3">
    <location>
        <begin position="341"/>
        <end position="395"/>
    </location>
</feature>
<evidence type="ECO:0000259" key="2">
    <source>
        <dbReference type="PROSITE" id="PS50112"/>
    </source>
</evidence>
<dbReference type="Gene3D" id="3.20.20.450">
    <property type="entry name" value="EAL domain"/>
    <property type="match status" value="1"/>
</dbReference>
<dbReference type="SUPFAM" id="SSF55785">
    <property type="entry name" value="PYP-like sensor domain (PAS domain)"/>
    <property type="match status" value="1"/>
</dbReference>
<evidence type="ECO:0000259" key="5">
    <source>
        <dbReference type="PROSITE" id="PS50887"/>
    </source>
</evidence>
<dbReference type="RefSeq" id="WP_267927511.1">
    <property type="nucleotide sequence ID" value="NZ_AP024233.1"/>
</dbReference>
<dbReference type="Pfam" id="PF08447">
    <property type="entry name" value="PAS_3"/>
    <property type="match status" value="1"/>
</dbReference>
<dbReference type="SMART" id="SM00091">
    <property type="entry name" value="PAS"/>
    <property type="match status" value="1"/>
</dbReference>
<dbReference type="InterPro" id="IPR021796">
    <property type="entry name" value="Tll0287-like_dom"/>
</dbReference>
<dbReference type="PROSITE" id="PS50112">
    <property type="entry name" value="PAS"/>
    <property type="match status" value="1"/>
</dbReference>
<gene>
    <name evidence="6" type="ORF">GF1_31720</name>
</gene>
<reference evidence="6" key="1">
    <citation type="submission" date="2020-12" db="EMBL/GenBank/DDBJ databases">
        <title>Desulfobium dissulfuricans gen. nov., sp. nov., a novel mesophilic, sulfate-reducing bacterium isolated from a deep-sea hydrothermal vent.</title>
        <authorList>
            <person name="Hashimoto Y."/>
            <person name="Tame A."/>
            <person name="Sawayama S."/>
            <person name="Miyazaki J."/>
            <person name="Takai K."/>
            <person name="Nakagawa S."/>
        </authorList>
    </citation>
    <scope>NUCLEOTIDE SEQUENCE</scope>
    <source>
        <strain evidence="6">GF1</strain>
    </source>
</reference>
<dbReference type="EMBL" id="AP024233">
    <property type="protein sequence ID" value="BCO10796.1"/>
    <property type="molecule type" value="Genomic_DNA"/>
</dbReference>
<keyword evidence="7" id="KW-1185">Reference proteome</keyword>
<dbReference type="InterPro" id="IPR043128">
    <property type="entry name" value="Rev_trsase/Diguanyl_cyclase"/>
</dbReference>
<feature type="transmembrane region" description="Helical" evidence="1">
    <location>
        <begin position="217"/>
        <end position="240"/>
    </location>
</feature>
<dbReference type="Gene3D" id="3.30.70.270">
    <property type="match status" value="1"/>
</dbReference>
<dbReference type="CDD" id="cd00130">
    <property type="entry name" value="PAS"/>
    <property type="match status" value="1"/>
</dbReference>
<dbReference type="Pfam" id="PF00990">
    <property type="entry name" value="GGDEF"/>
    <property type="match status" value="1"/>
</dbReference>
<dbReference type="CDD" id="cd01948">
    <property type="entry name" value="EAL"/>
    <property type="match status" value="1"/>
</dbReference>
<dbReference type="GO" id="GO:0071111">
    <property type="term" value="F:cyclic-guanylate-specific phosphodiesterase activity"/>
    <property type="evidence" value="ECO:0007669"/>
    <property type="project" value="InterPro"/>
</dbReference>
<evidence type="ECO:0000259" key="3">
    <source>
        <dbReference type="PROSITE" id="PS50113"/>
    </source>
</evidence>
<keyword evidence="1" id="KW-0472">Membrane</keyword>
<dbReference type="SMART" id="SM00052">
    <property type="entry name" value="EAL"/>
    <property type="match status" value="1"/>
</dbReference>
<dbReference type="NCBIfam" id="TIGR00254">
    <property type="entry name" value="GGDEF"/>
    <property type="match status" value="1"/>
</dbReference>
<evidence type="ECO:0000313" key="6">
    <source>
        <dbReference type="EMBL" id="BCO10796.1"/>
    </source>
</evidence>
<protein>
    <submittedName>
        <fullName evidence="6">Uncharacterized protein</fullName>
    </submittedName>
</protein>
<dbReference type="PANTHER" id="PTHR33121:SF79">
    <property type="entry name" value="CYCLIC DI-GMP PHOSPHODIESTERASE PDED-RELATED"/>
    <property type="match status" value="1"/>
</dbReference>
<proteinExistence type="predicted"/>
<feature type="domain" description="PAS" evidence="2">
    <location>
        <begin position="271"/>
        <end position="340"/>
    </location>
</feature>
<dbReference type="SUPFAM" id="SSF55073">
    <property type="entry name" value="Nucleotide cyclase"/>
    <property type="match status" value="1"/>
</dbReference>
<dbReference type="CDD" id="cd01949">
    <property type="entry name" value="GGDEF"/>
    <property type="match status" value="1"/>
</dbReference>
<dbReference type="InterPro" id="IPR000014">
    <property type="entry name" value="PAS"/>
</dbReference>
<dbReference type="InterPro" id="IPR035919">
    <property type="entry name" value="EAL_sf"/>
</dbReference>